<protein>
    <recommendedName>
        <fullName evidence="5">Cuticular protein</fullName>
    </recommendedName>
</protein>
<dbReference type="PROSITE" id="PS00233">
    <property type="entry name" value="CHIT_BIND_RR_1"/>
    <property type="match status" value="1"/>
</dbReference>
<keyword evidence="1 2" id="KW-0193">Cuticle</keyword>
<dbReference type="Proteomes" id="UP001562425">
    <property type="component" value="Unassembled WGS sequence"/>
</dbReference>
<evidence type="ECO:0008006" key="5">
    <source>
        <dbReference type="Google" id="ProtNLM"/>
    </source>
</evidence>
<dbReference type="Pfam" id="PF00379">
    <property type="entry name" value="Chitin_bind_4"/>
    <property type="match status" value="1"/>
</dbReference>
<dbReference type="PANTHER" id="PTHR10380:SF224">
    <property type="entry name" value="CUTICULAR PROTEIN 12A"/>
    <property type="match status" value="1"/>
</dbReference>
<evidence type="ECO:0000313" key="3">
    <source>
        <dbReference type="EMBL" id="KAL1379458.1"/>
    </source>
</evidence>
<keyword evidence="4" id="KW-1185">Reference proteome</keyword>
<comment type="caution">
    <text evidence="3">The sequence shown here is derived from an EMBL/GenBank/DDBJ whole genome shotgun (WGS) entry which is preliminary data.</text>
</comment>
<gene>
    <name evidence="3" type="ORF">pipiens_014887</name>
</gene>
<dbReference type="EMBL" id="JBEHCU010009670">
    <property type="protein sequence ID" value="KAL1379458.1"/>
    <property type="molecule type" value="Genomic_DNA"/>
</dbReference>
<evidence type="ECO:0000256" key="1">
    <source>
        <dbReference type="ARBA" id="ARBA00022460"/>
    </source>
</evidence>
<evidence type="ECO:0000256" key="2">
    <source>
        <dbReference type="PROSITE-ProRule" id="PRU00497"/>
    </source>
</evidence>
<evidence type="ECO:0000313" key="4">
    <source>
        <dbReference type="Proteomes" id="UP001562425"/>
    </source>
</evidence>
<dbReference type="PANTHER" id="PTHR10380">
    <property type="entry name" value="CUTICLE PROTEIN"/>
    <property type="match status" value="1"/>
</dbReference>
<name>A0ABD1CST1_CULPP</name>
<proteinExistence type="predicted"/>
<dbReference type="InterPro" id="IPR000618">
    <property type="entry name" value="Insect_cuticle"/>
</dbReference>
<dbReference type="GO" id="GO:0042302">
    <property type="term" value="F:structural constituent of cuticle"/>
    <property type="evidence" value="ECO:0007669"/>
    <property type="project" value="UniProtKB-UniRule"/>
</dbReference>
<accession>A0ABD1CST1</accession>
<dbReference type="AlphaFoldDB" id="A0ABD1CST1"/>
<organism evidence="3 4">
    <name type="scientific">Culex pipiens pipiens</name>
    <name type="common">Northern house mosquito</name>
    <dbReference type="NCBI Taxonomy" id="38569"/>
    <lineage>
        <taxon>Eukaryota</taxon>
        <taxon>Metazoa</taxon>
        <taxon>Ecdysozoa</taxon>
        <taxon>Arthropoda</taxon>
        <taxon>Hexapoda</taxon>
        <taxon>Insecta</taxon>
        <taxon>Pterygota</taxon>
        <taxon>Neoptera</taxon>
        <taxon>Endopterygota</taxon>
        <taxon>Diptera</taxon>
        <taxon>Nematocera</taxon>
        <taxon>Culicoidea</taxon>
        <taxon>Culicidae</taxon>
        <taxon>Culicinae</taxon>
        <taxon>Culicini</taxon>
        <taxon>Culex</taxon>
        <taxon>Culex</taxon>
    </lineage>
</organism>
<dbReference type="InterPro" id="IPR031311">
    <property type="entry name" value="CHIT_BIND_RR_consensus"/>
</dbReference>
<sequence>MFNVTNSGYNYDSYHYGYEVGPDGHFHHERRGQDGVTYGCYGHVDPNGKLHVTHYVADSRGYRVVEPNKPVLIYLEDEPDWDGYGSGQRETVRPWTAIFLPRGCGRYGSAYGESHNFFELSSDHNGTSFVDFYNPEDYNDVQNKQYNNATTRNNDTS</sequence>
<dbReference type="InterPro" id="IPR050468">
    <property type="entry name" value="Cuticle_Struct_Prot"/>
</dbReference>
<reference evidence="3 4" key="1">
    <citation type="submission" date="2024-05" db="EMBL/GenBank/DDBJ databases">
        <title>Culex pipiens pipiens assembly and annotation.</title>
        <authorList>
            <person name="Alout H."/>
            <person name="Durand T."/>
        </authorList>
    </citation>
    <scope>NUCLEOTIDE SEQUENCE [LARGE SCALE GENOMIC DNA]</scope>
    <source>
        <strain evidence="3">HA-2024</strain>
        <tissue evidence="3">Whole body</tissue>
    </source>
</reference>
<dbReference type="PROSITE" id="PS51155">
    <property type="entry name" value="CHIT_BIND_RR_2"/>
    <property type="match status" value="1"/>
</dbReference>